<evidence type="ECO:0000313" key="9">
    <source>
        <dbReference type="EMBL" id="AZS83520.1"/>
    </source>
</evidence>
<evidence type="ECO:0000256" key="6">
    <source>
        <dbReference type="RuleBase" id="RU003345"/>
    </source>
</evidence>
<evidence type="ECO:0000256" key="5">
    <source>
        <dbReference type="PROSITE-ProRule" id="PRU10007"/>
    </source>
</evidence>
<dbReference type="Pfam" id="PF00171">
    <property type="entry name" value="Aldedh"/>
    <property type="match status" value="1"/>
</dbReference>
<accession>A0A3Q9KLS2</accession>
<dbReference type="AlphaFoldDB" id="A0A3Q9KLS2"/>
<dbReference type="OrthoDB" id="6882680at2"/>
<gene>
    <name evidence="10" type="ORF">DDJ31_35480</name>
    <name evidence="9" type="ORF">ELQ87_03875</name>
</gene>
<evidence type="ECO:0000256" key="1">
    <source>
        <dbReference type="ARBA" id="ARBA00009986"/>
    </source>
</evidence>
<feature type="region of interest" description="Disordered" evidence="7">
    <location>
        <begin position="1"/>
        <end position="35"/>
    </location>
</feature>
<dbReference type="Proteomes" id="UP000271291">
    <property type="component" value="Chromosome"/>
</dbReference>
<dbReference type="KEGG" id="sgd:ELQ87_03875"/>
<evidence type="ECO:0000256" key="7">
    <source>
        <dbReference type="SAM" id="MobiDB-lite"/>
    </source>
</evidence>
<dbReference type="InterPro" id="IPR029510">
    <property type="entry name" value="Ald_DH_CS_GLU"/>
</dbReference>
<dbReference type="EMBL" id="CP029078">
    <property type="protein sequence ID" value="QCN89627.1"/>
    <property type="molecule type" value="Genomic_DNA"/>
</dbReference>
<evidence type="ECO:0000256" key="4">
    <source>
        <dbReference type="PIRSR" id="PIRSR036492-1"/>
    </source>
</evidence>
<sequence>MTHTTPAAPPPAGPTTFASRDPATGRVLADHPVHGPDDVADAVRRSREAAGRWAALPAAERRSALLTWKRELAARLDAVAATVAAETGKPRADAELELLLTLVHLDWAARHAGRLLRRRRVRSGWLAANQSATLVHRPLGVIGVIGPWNYPVYTPMGSIGYALAAGNGVVFKPSEYTPATGAALAEAFDAAVPESAGLLTVVTGAGPTGEALARSGVDKVAFTGSPGTARRVMAVCAESLTPLLAECGGKDAVIVAADADLDAAADAVVWGAMGNAGQTCAGVERVYAVREIHEELCRRIVERARDLRPGAGSDASYGPMTMPGQAEVVRRHITEALAAGAEALWGGTDSVAGNVVAPVVLTGVPEDCPALTEETFGPVVVVNAVTDVDEAVRLADASRYALGAAVFCGSRRTGAALAARLRAGAVSVNSVLGFAAVPALPFGGSGDSGFGRVHGAEGLLSFTAPQSVTVRRFAAPVDLTSFRTPAAAKARAVALVRGLHRRR</sequence>
<dbReference type="PANTHER" id="PTHR11699">
    <property type="entry name" value="ALDEHYDE DEHYDROGENASE-RELATED"/>
    <property type="match status" value="1"/>
</dbReference>
<dbReference type="InterPro" id="IPR015590">
    <property type="entry name" value="Aldehyde_DH_dom"/>
</dbReference>
<dbReference type="InterPro" id="IPR012394">
    <property type="entry name" value="Aldehyde_DH_NAD(P)"/>
</dbReference>
<dbReference type="PROSITE" id="PS00687">
    <property type="entry name" value="ALDEHYDE_DEHYDR_GLU"/>
    <property type="match status" value="1"/>
</dbReference>
<dbReference type="RefSeq" id="WP_127176431.1">
    <property type="nucleotide sequence ID" value="NZ_CP029078.1"/>
</dbReference>
<dbReference type="EMBL" id="CP034687">
    <property type="protein sequence ID" value="AZS83520.1"/>
    <property type="molecule type" value="Genomic_DNA"/>
</dbReference>
<proteinExistence type="inferred from homology"/>
<dbReference type="Proteomes" id="UP000501753">
    <property type="component" value="Chromosome"/>
</dbReference>
<dbReference type="SUPFAM" id="SSF53720">
    <property type="entry name" value="ALDH-like"/>
    <property type="match status" value="1"/>
</dbReference>
<dbReference type="GO" id="GO:0016620">
    <property type="term" value="F:oxidoreductase activity, acting on the aldehyde or oxo group of donors, NAD or NADP as acceptor"/>
    <property type="evidence" value="ECO:0007669"/>
    <property type="project" value="InterPro"/>
</dbReference>
<keyword evidence="12" id="KW-1185">Reference proteome</keyword>
<dbReference type="InterPro" id="IPR016163">
    <property type="entry name" value="Ald_DH_C"/>
</dbReference>
<evidence type="ECO:0000259" key="8">
    <source>
        <dbReference type="Pfam" id="PF00171"/>
    </source>
</evidence>
<organism evidence="9 11">
    <name type="scientific">Streptomyces griseoviridis</name>
    <dbReference type="NCBI Taxonomy" id="45398"/>
    <lineage>
        <taxon>Bacteria</taxon>
        <taxon>Bacillati</taxon>
        <taxon>Actinomycetota</taxon>
        <taxon>Actinomycetes</taxon>
        <taxon>Kitasatosporales</taxon>
        <taxon>Streptomycetaceae</taxon>
        <taxon>Streptomyces</taxon>
    </lineage>
</organism>
<keyword evidence="2 3" id="KW-0560">Oxidoreductase</keyword>
<reference evidence="9 11" key="2">
    <citation type="submission" date="2018-12" db="EMBL/GenBank/DDBJ databases">
        <title>Streptomyces griseoviridis F1-27 complete genome.</title>
        <authorList>
            <person name="Mariita R.M."/>
            <person name="Sello J.K."/>
        </authorList>
    </citation>
    <scope>NUCLEOTIDE SEQUENCE [LARGE SCALE GENOMIC DNA]</scope>
    <source>
        <strain evidence="9 11">F1-27</strain>
    </source>
</reference>
<name>A0A3Q9KLS2_STRGD</name>
<feature type="domain" description="Aldehyde dehydrogenase" evidence="8">
    <location>
        <begin position="15"/>
        <end position="468"/>
    </location>
</feature>
<evidence type="ECO:0000313" key="12">
    <source>
        <dbReference type="Proteomes" id="UP000501753"/>
    </source>
</evidence>
<dbReference type="InterPro" id="IPR016161">
    <property type="entry name" value="Ald_DH/histidinol_DH"/>
</dbReference>
<reference evidence="10 12" key="1">
    <citation type="submission" date="2018-04" db="EMBL/GenBank/DDBJ databases">
        <title>Complete genome sequences of Streptomyces griseoviridis K61 and characterization of antagonistic properties of biological control agents.</title>
        <authorList>
            <person name="Mariita R.M."/>
            <person name="Sello J.K."/>
        </authorList>
    </citation>
    <scope>NUCLEOTIDE SEQUENCE [LARGE SCALE GENOMIC DNA]</scope>
    <source>
        <strain evidence="10 12">K61</strain>
    </source>
</reference>
<comment type="similarity">
    <text evidence="1 3 6">Belongs to the aldehyde dehydrogenase family.</text>
</comment>
<protein>
    <recommendedName>
        <fullName evidence="3">Aldehyde dehydrogenase</fullName>
    </recommendedName>
</protein>
<evidence type="ECO:0000256" key="2">
    <source>
        <dbReference type="ARBA" id="ARBA00023002"/>
    </source>
</evidence>
<dbReference type="Gene3D" id="3.40.309.10">
    <property type="entry name" value="Aldehyde Dehydrogenase, Chain A, domain 2"/>
    <property type="match status" value="1"/>
</dbReference>
<evidence type="ECO:0000313" key="10">
    <source>
        <dbReference type="EMBL" id="QCN89627.1"/>
    </source>
</evidence>
<dbReference type="InterPro" id="IPR016162">
    <property type="entry name" value="Ald_DH_N"/>
</dbReference>
<dbReference type="GO" id="GO:0006081">
    <property type="term" value="P:aldehyde metabolic process"/>
    <property type="evidence" value="ECO:0007669"/>
    <property type="project" value="InterPro"/>
</dbReference>
<feature type="active site" evidence="4">
    <location>
        <position position="280"/>
    </location>
</feature>
<evidence type="ECO:0000313" key="11">
    <source>
        <dbReference type="Proteomes" id="UP000271291"/>
    </source>
</evidence>
<evidence type="ECO:0000256" key="3">
    <source>
        <dbReference type="PIRNR" id="PIRNR036492"/>
    </source>
</evidence>
<feature type="active site" evidence="4 5">
    <location>
        <position position="246"/>
    </location>
</feature>
<dbReference type="Gene3D" id="3.40.605.10">
    <property type="entry name" value="Aldehyde Dehydrogenase, Chain A, domain 1"/>
    <property type="match status" value="1"/>
</dbReference>
<dbReference type="PIRSF" id="PIRSF036492">
    <property type="entry name" value="ALDH"/>
    <property type="match status" value="1"/>
</dbReference>